<proteinExistence type="predicted"/>
<dbReference type="Pfam" id="PF09548">
    <property type="entry name" value="Spore_III_AB"/>
    <property type="match status" value="1"/>
</dbReference>
<organism evidence="2 3">
    <name type="scientific">Candidatus Limadaptatus stercoripullorum</name>
    <dbReference type="NCBI Taxonomy" id="2840846"/>
    <lineage>
        <taxon>Bacteria</taxon>
        <taxon>Bacillati</taxon>
        <taxon>Bacillota</taxon>
        <taxon>Clostridia</taxon>
        <taxon>Eubacteriales</taxon>
        <taxon>Candidatus Limadaptatus</taxon>
    </lineage>
</organism>
<keyword evidence="1" id="KW-0812">Transmembrane</keyword>
<comment type="caution">
    <text evidence="2">The sequence shown here is derived from an EMBL/GenBank/DDBJ whole genome shotgun (WGS) entry which is preliminary data.</text>
</comment>
<protein>
    <submittedName>
        <fullName evidence="2">Stage III sporulation protein AB</fullName>
    </submittedName>
</protein>
<evidence type="ECO:0000256" key="1">
    <source>
        <dbReference type="SAM" id="Phobius"/>
    </source>
</evidence>
<gene>
    <name evidence="2" type="ORF">IAC73_00575</name>
</gene>
<dbReference type="EMBL" id="DVOE01000008">
    <property type="protein sequence ID" value="HIU98325.1"/>
    <property type="molecule type" value="Genomic_DNA"/>
</dbReference>
<evidence type="ECO:0000313" key="3">
    <source>
        <dbReference type="Proteomes" id="UP000886857"/>
    </source>
</evidence>
<feature type="transmembrane region" description="Helical" evidence="1">
    <location>
        <begin position="149"/>
        <end position="170"/>
    </location>
</feature>
<dbReference type="Proteomes" id="UP000886857">
    <property type="component" value="Unassembled WGS sequence"/>
</dbReference>
<reference evidence="2" key="1">
    <citation type="submission" date="2020-10" db="EMBL/GenBank/DDBJ databases">
        <authorList>
            <person name="Gilroy R."/>
        </authorList>
    </citation>
    <scope>NUCLEOTIDE SEQUENCE</scope>
    <source>
        <strain evidence="2">10406</strain>
    </source>
</reference>
<dbReference type="AlphaFoldDB" id="A0A9D1N8P3"/>
<keyword evidence="1" id="KW-0472">Membrane</keyword>
<evidence type="ECO:0000313" key="2">
    <source>
        <dbReference type="EMBL" id="HIU98325.1"/>
    </source>
</evidence>
<sequence length="171" mass="18819">MSTDIARLIAGGILGLISCYIGLLVKRHYAARERFYRDAEAFAAFLGSEVGLHKTPLPELIDNFAEGRKGEFAERMRVFGSRLAGGAGRERAAHETAEETTGLRREEKKEFAAFLRSLGGAEFRTQLEEAARAEKMFAEKRAVTAEQSVRLGGMWFKLAVLVGIALIVLLA</sequence>
<reference evidence="2" key="2">
    <citation type="journal article" date="2021" name="PeerJ">
        <title>Extensive microbial diversity within the chicken gut microbiome revealed by metagenomics and culture.</title>
        <authorList>
            <person name="Gilroy R."/>
            <person name="Ravi A."/>
            <person name="Getino M."/>
            <person name="Pursley I."/>
            <person name="Horton D.L."/>
            <person name="Alikhan N.F."/>
            <person name="Baker D."/>
            <person name="Gharbi K."/>
            <person name="Hall N."/>
            <person name="Watson M."/>
            <person name="Adriaenssens E.M."/>
            <person name="Foster-Nyarko E."/>
            <person name="Jarju S."/>
            <person name="Secka A."/>
            <person name="Antonio M."/>
            <person name="Oren A."/>
            <person name="Chaudhuri R.R."/>
            <person name="La Ragione R."/>
            <person name="Hildebrand F."/>
            <person name="Pallen M.J."/>
        </authorList>
    </citation>
    <scope>NUCLEOTIDE SEQUENCE</scope>
    <source>
        <strain evidence="2">10406</strain>
    </source>
</reference>
<name>A0A9D1N8P3_9FIRM</name>
<accession>A0A9D1N8P3</accession>
<keyword evidence="1" id="KW-1133">Transmembrane helix</keyword>
<dbReference type="PROSITE" id="PS51257">
    <property type="entry name" value="PROKAR_LIPOPROTEIN"/>
    <property type="match status" value="1"/>
</dbReference>
<dbReference type="InterPro" id="IPR014198">
    <property type="entry name" value="Spore_III_AB"/>
</dbReference>
<feature type="transmembrane region" description="Helical" evidence="1">
    <location>
        <begin position="6"/>
        <end position="25"/>
    </location>
</feature>